<organism evidence="4 5">
    <name type="scientific">Cuscuta australis</name>
    <dbReference type="NCBI Taxonomy" id="267555"/>
    <lineage>
        <taxon>Eukaryota</taxon>
        <taxon>Viridiplantae</taxon>
        <taxon>Streptophyta</taxon>
        <taxon>Embryophyta</taxon>
        <taxon>Tracheophyta</taxon>
        <taxon>Spermatophyta</taxon>
        <taxon>Magnoliopsida</taxon>
        <taxon>eudicotyledons</taxon>
        <taxon>Gunneridae</taxon>
        <taxon>Pentapetalae</taxon>
        <taxon>asterids</taxon>
        <taxon>lamiids</taxon>
        <taxon>Solanales</taxon>
        <taxon>Convolvulaceae</taxon>
        <taxon>Cuscuteae</taxon>
        <taxon>Cuscuta</taxon>
        <taxon>Cuscuta subgen. Grammica</taxon>
        <taxon>Cuscuta sect. Cleistogrammica</taxon>
    </lineage>
</organism>
<dbReference type="InterPro" id="IPR036514">
    <property type="entry name" value="SGNH_hydro_sf"/>
</dbReference>
<accession>A0A328DZB5</accession>
<evidence type="ECO:0000313" key="5">
    <source>
        <dbReference type="Proteomes" id="UP000249390"/>
    </source>
</evidence>
<dbReference type="FunFam" id="3.40.50.1110:FF:000002">
    <property type="entry name" value="isoamyl acetate-hydrolyzing esterase 1 homolog"/>
    <property type="match status" value="1"/>
</dbReference>
<protein>
    <recommendedName>
        <fullName evidence="3">SGNH hydrolase-type esterase domain-containing protein</fullName>
    </recommendedName>
</protein>
<evidence type="ECO:0000259" key="3">
    <source>
        <dbReference type="Pfam" id="PF13472"/>
    </source>
</evidence>
<feature type="domain" description="SGNH hydrolase-type esterase" evidence="3">
    <location>
        <begin position="8"/>
        <end position="196"/>
    </location>
</feature>
<dbReference type="GO" id="GO:0016788">
    <property type="term" value="F:hydrolase activity, acting on ester bonds"/>
    <property type="evidence" value="ECO:0007669"/>
    <property type="project" value="InterPro"/>
</dbReference>
<gene>
    <name evidence="4" type="ORF">DM860_001980</name>
</gene>
<dbReference type="Gene3D" id="3.40.50.1110">
    <property type="entry name" value="SGNH hydrolase"/>
    <property type="match status" value="1"/>
</dbReference>
<evidence type="ECO:0000256" key="1">
    <source>
        <dbReference type="ARBA" id="ARBA00008668"/>
    </source>
</evidence>
<dbReference type="Proteomes" id="UP000249390">
    <property type="component" value="Unassembled WGS sequence"/>
</dbReference>
<evidence type="ECO:0000313" key="4">
    <source>
        <dbReference type="EMBL" id="RAL49689.1"/>
    </source>
</evidence>
<comment type="caution">
    <text evidence="4">The sequence shown here is derived from an EMBL/GenBank/DDBJ whole genome shotgun (WGS) entry which is preliminary data.</text>
</comment>
<name>A0A328DZB5_9ASTE</name>
<evidence type="ECO:0000256" key="2">
    <source>
        <dbReference type="ARBA" id="ARBA00022801"/>
    </source>
</evidence>
<sequence>MMRPKIYLFGDSITEMSFQQDGGWGASLVNHFRRTADVVLRGYSGYNTRRALGILNMEAFPVEPLAVTVFFGANDAALPDRSSSFSHVPIEEYEQNLRSIASFFKKQWPKVIVILLSPPPNSEAARILRNPYGNNTSGLPERTNGAAGAYVQACLRVATELGVPSVDLWTKVQQVPDWETACLSDGLHLARAGNALLFAEVVEVLKKHGCGPETLSSDGF</sequence>
<dbReference type="Pfam" id="PF13472">
    <property type="entry name" value="Lipase_GDSL_2"/>
    <property type="match status" value="1"/>
</dbReference>
<comment type="similarity">
    <text evidence="1">Belongs to the 'GDSL' lipolytic enzyme family.</text>
</comment>
<dbReference type="PANTHER" id="PTHR14209">
    <property type="entry name" value="ISOAMYL ACETATE-HYDROLYZING ESTERASE 1"/>
    <property type="match status" value="1"/>
</dbReference>
<dbReference type="PANTHER" id="PTHR14209:SF19">
    <property type="entry name" value="ISOAMYL ACETATE-HYDROLYZING ESTERASE 1 HOMOLOG"/>
    <property type="match status" value="1"/>
</dbReference>
<keyword evidence="2" id="KW-0378">Hydrolase</keyword>
<dbReference type="SUPFAM" id="SSF52266">
    <property type="entry name" value="SGNH hydrolase"/>
    <property type="match status" value="1"/>
</dbReference>
<dbReference type="InterPro" id="IPR013830">
    <property type="entry name" value="SGNH_hydro"/>
</dbReference>
<dbReference type="EMBL" id="NQVE01000076">
    <property type="protein sequence ID" value="RAL49689.1"/>
    <property type="molecule type" value="Genomic_DNA"/>
</dbReference>
<proteinExistence type="inferred from homology"/>
<dbReference type="AlphaFoldDB" id="A0A328DZB5"/>
<keyword evidence="5" id="KW-1185">Reference proteome</keyword>
<dbReference type="CDD" id="cd01838">
    <property type="entry name" value="Isoamyl_acetate_hydrolase_like"/>
    <property type="match status" value="1"/>
</dbReference>
<reference evidence="4 5" key="1">
    <citation type="submission" date="2018-06" db="EMBL/GenBank/DDBJ databases">
        <title>The Genome of Cuscuta australis (Dodder) Provides Insight into the Evolution of Plant Parasitism.</title>
        <authorList>
            <person name="Liu H."/>
        </authorList>
    </citation>
    <scope>NUCLEOTIDE SEQUENCE [LARGE SCALE GENOMIC DNA]</scope>
    <source>
        <strain evidence="5">cv. Yunnan</strain>
        <tissue evidence="4">Vines</tissue>
    </source>
</reference>
<dbReference type="InterPro" id="IPR045136">
    <property type="entry name" value="Iah1-like"/>
</dbReference>